<keyword evidence="5 7" id="KW-0472">Membrane</keyword>
<evidence type="ECO:0000256" key="7">
    <source>
        <dbReference type="PROSITE-ProRule" id="PRU01360"/>
    </source>
</evidence>
<keyword evidence="3 7" id="KW-1134">Transmembrane beta strand</keyword>
<keyword evidence="10" id="KW-0675">Receptor</keyword>
<dbReference type="OrthoDB" id="9768177at2"/>
<dbReference type="Gene3D" id="2.60.40.1120">
    <property type="entry name" value="Carboxypeptidase-like, regulatory domain"/>
    <property type="match status" value="1"/>
</dbReference>
<evidence type="ECO:0000256" key="1">
    <source>
        <dbReference type="ARBA" id="ARBA00004571"/>
    </source>
</evidence>
<evidence type="ECO:0000256" key="3">
    <source>
        <dbReference type="ARBA" id="ARBA00022452"/>
    </source>
</evidence>
<evidence type="ECO:0000256" key="5">
    <source>
        <dbReference type="ARBA" id="ARBA00023136"/>
    </source>
</evidence>
<comment type="caution">
    <text evidence="10">The sequence shown here is derived from an EMBL/GenBank/DDBJ whole genome shotgun (WGS) entry which is preliminary data.</text>
</comment>
<evidence type="ECO:0000313" key="10">
    <source>
        <dbReference type="EMBL" id="RXK83235.1"/>
    </source>
</evidence>
<dbReference type="NCBIfam" id="TIGR04056">
    <property type="entry name" value="OMP_RagA_SusC"/>
    <property type="match status" value="1"/>
</dbReference>
<evidence type="ECO:0000256" key="8">
    <source>
        <dbReference type="SAM" id="SignalP"/>
    </source>
</evidence>
<dbReference type="SUPFAM" id="SSF56935">
    <property type="entry name" value="Porins"/>
    <property type="match status" value="1"/>
</dbReference>
<sequence>MPNRTIPRFICLLTTLLLVSSILWAQNKTISGVVTDEKGAPLVGATVTVKGQSKSFVTSQSGAFKLQLPPAATILVVSYVGLESAEVEIGLNTTFNIVLKGAVTNLNEVVVIGYGTAKRSSVTTSIASVSEREIKNLPVPGVDQALQGKVAGVTIAANGGQPGGGVSVRVRGITSVNGNDPLYVIDGVPLAASTSSLSQDVLGGSGGQTGQSVLATLNPNDIASIDILKDASAQAIYGSRAANGVVLINTKKGKAGEGKMAYSMYYGAAAVPKKLPIMNLREYGRYQNSLVKEFRAVGEVADTTVEFKNPDLLGTGTDWQSAIFQTGITQNHQLSFSGGQGKTTYYFSGNYYTQTGTLIGTDFKRYSFRMNVDQQVKSWLKAGISTNLSRSNQRVGLTDGFDAVTSVVLHNSPAAVILSPDGQYAGALQISGNPIGTDNNPVAMANLRDVRQIQSKAFGAIYGEVEILKGLTFRSEVNYDFNFMNGKAFQPLLFNVQPNNHGGYDSVRILGPSKLREQRDNSLYWGLKNYLNYNGGFGKHWVFATLGHEVQSSRYDYLQAYRQNLQQNLPSLGVGEQGNNSNETIGAGAGDWKMESYFARVNYSYDNRYSISASVRRDGSSAFGPNNRIGYFPAVSVAWTLTNESFANNLSWASSIKIRGGYGAVGNQNVAANQYYTNIDLSRTSPFGPAGFPRNIGNLNLGWEAVKTYNAGIDAALFNKKIDLTIDVYKKVSSKMLLATQLADFSGIGEQTNSDNWDDIWTPIANNGKMTNTGIDVSLTSYNMTRKDFNWKTTLTFSHYKNTLNELNTKDAKLAGSIRVDYSGKDPVITVSQQGQPVGAFYGYVTDGLFKSQDELNNGVNWGLAVGPQQLWLGDQRYKDLDGNKILDDKDVKMIGNPNPKFTGGLNNTFQYKEFDLSIFLYGSYGAKVYNATRMLTERMSNQWSNQLTTVLDRYTADNTGSDMPRFNKWSNYNLRVSDRYIEDGSFLRIQTVSLGYNLPAAWVTRAKLSSARVYVSCQNLYTFTGYSGYNPDLGSINNNVLLMNIDQGRYPIPRTVTIGANIEF</sequence>
<dbReference type="Pfam" id="PF13715">
    <property type="entry name" value="CarbopepD_reg_2"/>
    <property type="match status" value="1"/>
</dbReference>
<reference evidence="10 11" key="1">
    <citation type="submission" date="2019-01" db="EMBL/GenBank/DDBJ databases">
        <title>Filimonas sp. strain TTM-71.</title>
        <authorList>
            <person name="Chen W.-M."/>
        </authorList>
    </citation>
    <scope>NUCLEOTIDE SEQUENCE [LARGE SCALE GENOMIC DNA]</scope>
    <source>
        <strain evidence="10 11">TTM-71</strain>
    </source>
</reference>
<comment type="subcellular location">
    <subcellularLocation>
        <location evidence="1 7">Cell outer membrane</location>
        <topology evidence="1 7">Multi-pass membrane protein</topology>
    </subcellularLocation>
</comment>
<keyword evidence="8" id="KW-0732">Signal</keyword>
<dbReference type="InterPro" id="IPR012910">
    <property type="entry name" value="Plug_dom"/>
</dbReference>
<evidence type="ECO:0000259" key="9">
    <source>
        <dbReference type="Pfam" id="PF07715"/>
    </source>
</evidence>
<organism evidence="10 11">
    <name type="scientific">Filimonas effusa</name>
    <dbReference type="NCBI Taxonomy" id="2508721"/>
    <lineage>
        <taxon>Bacteria</taxon>
        <taxon>Pseudomonadati</taxon>
        <taxon>Bacteroidota</taxon>
        <taxon>Chitinophagia</taxon>
        <taxon>Chitinophagales</taxon>
        <taxon>Chitinophagaceae</taxon>
        <taxon>Filimonas</taxon>
    </lineage>
</organism>
<feature type="domain" description="TonB-dependent receptor plug" evidence="9">
    <location>
        <begin position="120"/>
        <end position="245"/>
    </location>
</feature>
<dbReference type="SUPFAM" id="SSF49464">
    <property type="entry name" value="Carboxypeptidase regulatory domain-like"/>
    <property type="match status" value="1"/>
</dbReference>
<dbReference type="Proteomes" id="UP000290545">
    <property type="component" value="Unassembled WGS sequence"/>
</dbReference>
<dbReference type="InterPro" id="IPR039426">
    <property type="entry name" value="TonB-dep_rcpt-like"/>
</dbReference>
<evidence type="ECO:0000313" key="11">
    <source>
        <dbReference type="Proteomes" id="UP000290545"/>
    </source>
</evidence>
<feature type="chain" id="PRO_5020878763" evidence="8">
    <location>
        <begin position="26"/>
        <end position="1065"/>
    </location>
</feature>
<feature type="signal peptide" evidence="8">
    <location>
        <begin position="1"/>
        <end position="25"/>
    </location>
</feature>
<accession>A0A4Q1D480</accession>
<dbReference type="InterPro" id="IPR037066">
    <property type="entry name" value="Plug_dom_sf"/>
</dbReference>
<dbReference type="InterPro" id="IPR036942">
    <property type="entry name" value="Beta-barrel_TonB_sf"/>
</dbReference>
<proteinExistence type="inferred from homology"/>
<protein>
    <submittedName>
        <fullName evidence="10">TonB-dependent receptor</fullName>
    </submittedName>
</protein>
<dbReference type="Gene3D" id="2.170.130.10">
    <property type="entry name" value="TonB-dependent receptor, plug domain"/>
    <property type="match status" value="1"/>
</dbReference>
<keyword evidence="6 7" id="KW-0998">Cell outer membrane</keyword>
<keyword evidence="2 7" id="KW-0813">Transport</keyword>
<dbReference type="InterPro" id="IPR008969">
    <property type="entry name" value="CarboxyPept-like_regulatory"/>
</dbReference>
<evidence type="ECO:0000256" key="4">
    <source>
        <dbReference type="ARBA" id="ARBA00022692"/>
    </source>
</evidence>
<evidence type="ECO:0000256" key="2">
    <source>
        <dbReference type="ARBA" id="ARBA00022448"/>
    </source>
</evidence>
<dbReference type="PROSITE" id="PS52016">
    <property type="entry name" value="TONB_DEPENDENT_REC_3"/>
    <property type="match status" value="1"/>
</dbReference>
<dbReference type="InterPro" id="IPR023996">
    <property type="entry name" value="TonB-dep_OMP_SusC/RagA"/>
</dbReference>
<dbReference type="EMBL" id="SDHZ01000002">
    <property type="protein sequence ID" value="RXK83235.1"/>
    <property type="molecule type" value="Genomic_DNA"/>
</dbReference>
<dbReference type="AlphaFoldDB" id="A0A4Q1D480"/>
<name>A0A4Q1D480_9BACT</name>
<evidence type="ECO:0000256" key="6">
    <source>
        <dbReference type="ARBA" id="ARBA00023237"/>
    </source>
</evidence>
<keyword evidence="11" id="KW-1185">Reference proteome</keyword>
<dbReference type="Pfam" id="PF07715">
    <property type="entry name" value="Plug"/>
    <property type="match status" value="1"/>
</dbReference>
<dbReference type="GO" id="GO:0009279">
    <property type="term" value="C:cell outer membrane"/>
    <property type="evidence" value="ECO:0007669"/>
    <property type="project" value="UniProtKB-SubCell"/>
</dbReference>
<comment type="similarity">
    <text evidence="7">Belongs to the TonB-dependent receptor family.</text>
</comment>
<dbReference type="Gene3D" id="2.40.170.20">
    <property type="entry name" value="TonB-dependent receptor, beta-barrel domain"/>
    <property type="match status" value="1"/>
</dbReference>
<dbReference type="InterPro" id="IPR023997">
    <property type="entry name" value="TonB-dep_OMP_SusC/RagA_CS"/>
</dbReference>
<dbReference type="NCBIfam" id="TIGR04057">
    <property type="entry name" value="SusC_RagA_signa"/>
    <property type="match status" value="1"/>
</dbReference>
<dbReference type="RefSeq" id="WP_129004290.1">
    <property type="nucleotide sequence ID" value="NZ_SDHZ01000002.1"/>
</dbReference>
<keyword evidence="4 7" id="KW-0812">Transmembrane</keyword>
<gene>
    <name evidence="10" type="ORF">ESB13_14055</name>
</gene>